<keyword evidence="4" id="KW-1185">Reference proteome</keyword>
<accession>A0A1I4V9Q8</accession>
<evidence type="ECO:0000313" key="3">
    <source>
        <dbReference type="EMBL" id="SFM97750.1"/>
    </source>
</evidence>
<name>A0A1I4V9Q8_PSUAM</name>
<feature type="region of interest" description="Disordered" evidence="1">
    <location>
        <begin position="69"/>
        <end position="104"/>
    </location>
</feature>
<dbReference type="RefSeq" id="WP_093339315.1">
    <property type="nucleotide sequence ID" value="NZ_FOUY01000005.1"/>
</dbReference>
<feature type="signal peptide" evidence="2">
    <location>
        <begin position="1"/>
        <end position="26"/>
    </location>
</feature>
<dbReference type="EMBL" id="FOUY01000005">
    <property type="protein sequence ID" value="SFM97750.1"/>
    <property type="molecule type" value="Genomic_DNA"/>
</dbReference>
<gene>
    <name evidence="3" type="ORF">SAMN05216207_1005246</name>
</gene>
<feature type="chain" id="PRO_5039186199" evidence="2">
    <location>
        <begin position="27"/>
        <end position="104"/>
    </location>
</feature>
<dbReference type="AlphaFoldDB" id="A0A1I4V9Q8"/>
<proteinExistence type="predicted"/>
<dbReference type="OrthoDB" id="3576891at2"/>
<keyword evidence="2" id="KW-0732">Signal</keyword>
<sequence length="104" mass="10275">MNNRMRRSLVAVGALGAVAFPLAGMAAAEEGDGHGYPSTQSPTQAVDAVGAIGGTAGYGVLDAADSYSPGNRPEGVAGTEVEFPPVTPGYVEGPVGGLLNGPFD</sequence>
<evidence type="ECO:0000256" key="2">
    <source>
        <dbReference type="SAM" id="SignalP"/>
    </source>
</evidence>
<dbReference type="Proteomes" id="UP000199614">
    <property type="component" value="Unassembled WGS sequence"/>
</dbReference>
<protein>
    <submittedName>
        <fullName evidence="3">Uncharacterized protein</fullName>
    </submittedName>
</protein>
<organism evidence="3 4">
    <name type="scientific">Pseudonocardia ammonioxydans</name>
    <dbReference type="NCBI Taxonomy" id="260086"/>
    <lineage>
        <taxon>Bacteria</taxon>
        <taxon>Bacillati</taxon>
        <taxon>Actinomycetota</taxon>
        <taxon>Actinomycetes</taxon>
        <taxon>Pseudonocardiales</taxon>
        <taxon>Pseudonocardiaceae</taxon>
        <taxon>Pseudonocardia</taxon>
    </lineage>
</organism>
<evidence type="ECO:0000313" key="4">
    <source>
        <dbReference type="Proteomes" id="UP000199614"/>
    </source>
</evidence>
<feature type="compositionally biased region" description="Gly residues" evidence="1">
    <location>
        <begin position="94"/>
        <end position="104"/>
    </location>
</feature>
<reference evidence="3 4" key="1">
    <citation type="submission" date="2016-10" db="EMBL/GenBank/DDBJ databases">
        <authorList>
            <person name="de Groot N.N."/>
        </authorList>
    </citation>
    <scope>NUCLEOTIDE SEQUENCE [LARGE SCALE GENOMIC DNA]</scope>
    <source>
        <strain evidence="3 4">CGMCC 4.1877</strain>
    </source>
</reference>
<evidence type="ECO:0000256" key="1">
    <source>
        <dbReference type="SAM" id="MobiDB-lite"/>
    </source>
</evidence>